<reference evidence="2" key="1">
    <citation type="journal article" date="2019" name="Int. J. Syst. Evol. Microbiol.">
        <title>The Global Catalogue of Microorganisms (GCM) 10K type strain sequencing project: providing services to taxonomists for standard genome sequencing and annotation.</title>
        <authorList>
            <consortium name="The Broad Institute Genomics Platform"/>
            <consortium name="The Broad Institute Genome Sequencing Center for Infectious Disease"/>
            <person name="Wu L."/>
            <person name="Ma J."/>
        </authorList>
    </citation>
    <scope>NUCLEOTIDE SEQUENCE [LARGE SCALE GENOMIC DNA]</scope>
    <source>
        <strain evidence="2">JCM 17917</strain>
    </source>
</reference>
<organism evidence="1 2">
    <name type="scientific">Nibribacter koreensis</name>
    <dbReference type="NCBI Taxonomy" id="1084519"/>
    <lineage>
        <taxon>Bacteria</taxon>
        <taxon>Pseudomonadati</taxon>
        <taxon>Bacteroidota</taxon>
        <taxon>Cytophagia</taxon>
        <taxon>Cytophagales</taxon>
        <taxon>Hymenobacteraceae</taxon>
        <taxon>Nibribacter</taxon>
    </lineage>
</organism>
<keyword evidence="2" id="KW-1185">Reference proteome</keyword>
<name>A0ABP8FV27_9BACT</name>
<proteinExistence type="predicted"/>
<dbReference type="RefSeq" id="WP_345167895.1">
    <property type="nucleotide sequence ID" value="NZ_BAABGX010000002.1"/>
</dbReference>
<evidence type="ECO:0000313" key="1">
    <source>
        <dbReference type="EMBL" id="GAA4311503.1"/>
    </source>
</evidence>
<accession>A0ABP8FV27</accession>
<evidence type="ECO:0000313" key="2">
    <source>
        <dbReference type="Proteomes" id="UP001501844"/>
    </source>
</evidence>
<protein>
    <submittedName>
        <fullName evidence="1">Uncharacterized protein</fullName>
    </submittedName>
</protein>
<dbReference type="Proteomes" id="UP001501844">
    <property type="component" value="Unassembled WGS sequence"/>
</dbReference>
<dbReference type="EMBL" id="BAABGX010000002">
    <property type="protein sequence ID" value="GAA4311503.1"/>
    <property type="molecule type" value="Genomic_DNA"/>
</dbReference>
<comment type="caution">
    <text evidence="1">The sequence shown here is derived from an EMBL/GenBank/DDBJ whole genome shotgun (WGS) entry which is preliminary data.</text>
</comment>
<sequence>MNLTQYEYLNKILAVVDACQVDCKISFSFNLPAEFYDLSNPENKKGHAIKKYVDQNFNFSLTQENKENLIEDLASSFVDGEICHYLFIKDSVKIGEGFDNCEINYLNPKYFHLTAEHHKILGDVYLHLTEEIN</sequence>
<gene>
    <name evidence="1" type="ORF">GCM10023183_30250</name>
</gene>